<evidence type="ECO:0000256" key="9">
    <source>
        <dbReference type="ARBA" id="ARBA00023015"/>
    </source>
</evidence>
<evidence type="ECO:0000313" key="15">
    <source>
        <dbReference type="EMBL" id="WVN90697.1"/>
    </source>
</evidence>
<dbReference type="CDD" id="cd02440">
    <property type="entry name" value="AdoMet_MTases"/>
    <property type="match status" value="1"/>
</dbReference>
<evidence type="ECO:0000256" key="5">
    <source>
        <dbReference type="ARBA" id="ARBA00022603"/>
    </source>
</evidence>
<evidence type="ECO:0000256" key="10">
    <source>
        <dbReference type="ARBA" id="ARBA00023163"/>
    </source>
</evidence>
<evidence type="ECO:0000256" key="6">
    <source>
        <dbReference type="ARBA" id="ARBA00022679"/>
    </source>
</evidence>
<dbReference type="GO" id="GO:0005634">
    <property type="term" value="C:nucleus"/>
    <property type="evidence" value="ECO:0007669"/>
    <property type="project" value="UniProtKB-SubCell"/>
</dbReference>
<evidence type="ECO:0000256" key="11">
    <source>
        <dbReference type="ARBA" id="ARBA00023242"/>
    </source>
</evidence>
<reference evidence="15" key="2">
    <citation type="journal article" date="2022" name="Elife">
        <title>Obligate sexual reproduction of a homothallic fungus closely related to the Cryptococcus pathogenic species complex.</title>
        <authorList>
            <person name="Passer A.R."/>
            <person name="Clancey S.A."/>
            <person name="Shea T."/>
            <person name="David-Palma M."/>
            <person name="Averette A.F."/>
            <person name="Boekhout T."/>
            <person name="Porcel B.M."/>
            <person name="Nowrousian M."/>
            <person name="Cuomo C.A."/>
            <person name="Sun S."/>
            <person name="Heitman J."/>
            <person name="Coelho M.A."/>
        </authorList>
    </citation>
    <scope>NUCLEOTIDE SEQUENCE</scope>
    <source>
        <strain evidence="15">CBS 7841</strain>
    </source>
</reference>
<dbReference type="GO" id="GO:0035242">
    <property type="term" value="F:protein-arginine omega-N asymmetric methyltransferase activity"/>
    <property type="evidence" value="ECO:0007669"/>
    <property type="project" value="UniProtKB-EC"/>
</dbReference>
<evidence type="ECO:0000256" key="7">
    <source>
        <dbReference type="ARBA" id="ARBA00022691"/>
    </source>
</evidence>
<dbReference type="KEGG" id="cdep:91090147"/>
<feature type="domain" description="Protein arginine N-methyltransferase" evidence="14">
    <location>
        <begin position="215"/>
        <end position="306"/>
    </location>
</feature>
<dbReference type="GO" id="GO:0032259">
    <property type="term" value="P:methylation"/>
    <property type="evidence" value="ECO:0007669"/>
    <property type="project" value="UniProtKB-KW"/>
</dbReference>
<dbReference type="GO" id="GO:0005737">
    <property type="term" value="C:cytoplasm"/>
    <property type="evidence" value="ECO:0007669"/>
    <property type="project" value="UniProtKB-SubCell"/>
</dbReference>
<keyword evidence="9" id="KW-0805">Transcription regulation</keyword>
<evidence type="ECO:0000256" key="2">
    <source>
        <dbReference type="ARBA" id="ARBA00004496"/>
    </source>
</evidence>
<evidence type="ECO:0000256" key="13">
    <source>
        <dbReference type="PROSITE-ProRule" id="PRU01015"/>
    </source>
</evidence>
<dbReference type="PANTHER" id="PTHR11006:SF10">
    <property type="entry name" value="HISTONE-ARGININE METHYLTRANSFERASE CARMER-RELATED"/>
    <property type="match status" value="1"/>
</dbReference>
<dbReference type="InterPro" id="IPR029063">
    <property type="entry name" value="SAM-dependent_MTases_sf"/>
</dbReference>
<protein>
    <recommendedName>
        <fullName evidence="3">type I protein arginine methyltransferase</fullName>
        <ecNumber evidence="3">2.1.1.319</ecNumber>
    </recommendedName>
</protein>
<dbReference type="Gene3D" id="3.40.50.150">
    <property type="entry name" value="Vaccinia Virus protein VP39"/>
    <property type="match status" value="1"/>
</dbReference>
<dbReference type="EMBL" id="CP143791">
    <property type="protein sequence ID" value="WVN90697.1"/>
    <property type="molecule type" value="Genomic_DNA"/>
</dbReference>
<sequence>MSTEKFEDEIDVDEQQLAAEEGEETVEIVKESSFQVKDHDFYFNFYSSLQNQANMIADVSRTGSYRKALLGNAKVAIIGKTVLDLGAGSGILSYLSAQAGASHVIALEASSMAEKIEIMIRAANNGKNNPHLKDRIRLVRGMVENKNVQEQVLKTGMVDTIVSEPIGVMLVHERMVESFLLARDLFLKPGGQLLPSAGHIFFCPFSDEGLYNETEQKAQFFNATLFGTDFSELYAAAREEVFAQPVVGMFPPNTLVSTPCASKTFDFYTCKREDLLEFSIPMDFVVYRTSLVHGLASWFDLDFSPRPAPASQDVNWNFPVAPANAWQWMTQESPFNPSPTPPAPEDGISVVLSTGPDAPKTHWHQARLLLPEPLAVNKGERVTGRIDFKVNNQRSYDISLQLRVDRPGLEWDPTPLKRQTDYILQQQCFNYSYNPDTVAMGTSNLNSSFAA</sequence>
<keyword evidence="4" id="KW-0963">Cytoplasm</keyword>
<keyword evidence="5 13" id="KW-0489">Methyltransferase</keyword>
<gene>
    <name evidence="15" type="ORF">L203_105939</name>
</gene>
<evidence type="ECO:0000256" key="12">
    <source>
        <dbReference type="ARBA" id="ARBA00049086"/>
    </source>
</evidence>
<evidence type="ECO:0000256" key="1">
    <source>
        <dbReference type="ARBA" id="ARBA00004123"/>
    </source>
</evidence>
<evidence type="ECO:0000256" key="4">
    <source>
        <dbReference type="ARBA" id="ARBA00022490"/>
    </source>
</evidence>
<keyword evidence="10" id="KW-0804">Transcription</keyword>
<feature type="domain" description="Protein arginine N-methyltransferase" evidence="14">
    <location>
        <begin position="349"/>
        <end position="404"/>
    </location>
</feature>
<evidence type="ECO:0000256" key="3">
    <source>
        <dbReference type="ARBA" id="ARBA00011925"/>
    </source>
</evidence>
<dbReference type="GO" id="GO:0070611">
    <property type="term" value="F:histone H3R2 methyltransferase activity"/>
    <property type="evidence" value="ECO:0007669"/>
    <property type="project" value="TreeGrafter"/>
</dbReference>
<reference evidence="15" key="3">
    <citation type="submission" date="2024-01" db="EMBL/GenBank/DDBJ databases">
        <authorList>
            <person name="Coelho M.A."/>
            <person name="David-Palma M."/>
            <person name="Shea T."/>
            <person name="Sun S."/>
            <person name="Cuomo C.A."/>
            <person name="Heitman J."/>
        </authorList>
    </citation>
    <scope>NUCLEOTIDE SEQUENCE</scope>
    <source>
        <strain evidence="15">CBS 7841</strain>
    </source>
</reference>
<organism evidence="15 16">
    <name type="scientific">Cryptococcus depauperatus CBS 7841</name>
    <dbReference type="NCBI Taxonomy" id="1295531"/>
    <lineage>
        <taxon>Eukaryota</taxon>
        <taxon>Fungi</taxon>
        <taxon>Dikarya</taxon>
        <taxon>Basidiomycota</taxon>
        <taxon>Agaricomycotina</taxon>
        <taxon>Tremellomycetes</taxon>
        <taxon>Tremellales</taxon>
        <taxon>Cryptococcaceae</taxon>
        <taxon>Cryptococcus</taxon>
    </lineage>
</organism>
<proteinExistence type="predicted"/>
<keyword evidence="7 13" id="KW-0949">S-adenosyl-L-methionine</keyword>
<keyword evidence="8" id="KW-0156">Chromatin regulator</keyword>
<dbReference type="Gene3D" id="2.70.160.11">
    <property type="entry name" value="Hnrnp arginine n-methyltransferase1"/>
    <property type="match status" value="1"/>
</dbReference>
<dbReference type="PANTHER" id="PTHR11006">
    <property type="entry name" value="PROTEIN ARGININE N-METHYLTRANSFERASE"/>
    <property type="match status" value="1"/>
</dbReference>
<comment type="subcellular location">
    <subcellularLocation>
        <location evidence="2">Cytoplasm</location>
    </subcellularLocation>
    <subcellularLocation>
        <location evidence="1">Nucleus</location>
    </subcellularLocation>
</comment>
<dbReference type="RefSeq" id="XP_066071397.1">
    <property type="nucleotide sequence ID" value="XM_066215300.1"/>
</dbReference>
<dbReference type="Pfam" id="PF06325">
    <property type="entry name" value="PrmA"/>
    <property type="match status" value="1"/>
</dbReference>
<dbReference type="AlphaFoldDB" id="A0AAJ8JY91"/>
<evidence type="ECO:0000259" key="14">
    <source>
        <dbReference type="Pfam" id="PF22528"/>
    </source>
</evidence>
<dbReference type="GeneID" id="91090147"/>
<dbReference type="SUPFAM" id="SSF53335">
    <property type="entry name" value="S-adenosyl-L-methionine-dependent methyltransferases"/>
    <property type="match status" value="1"/>
</dbReference>
<keyword evidence="11" id="KW-0539">Nucleus</keyword>
<evidence type="ECO:0000313" key="16">
    <source>
        <dbReference type="Proteomes" id="UP000094043"/>
    </source>
</evidence>
<accession>A0AAJ8JY91</accession>
<reference evidence="15" key="1">
    <citation type="submission" date="2016-06" db="EMBL/GenBank/DDBJ databases">
        <authorList>
            <person name="Cuomo C."/>
            <person name="Litvintseva A."/>
            <person name="Heitman J."/>
            <person name="Chen Y."/>
            <person name="Sun S."/>
            <person name="Springer D."/>
            <person name="Dromer F."/>
            <person name="Young S."/>
            <person name="Zeng Q."/>
            <person name="Chapman S."/>
            <person name="Gujja S."/>
            <person name="Saif S."/>
            <person name="Birren B."/>
        </authorList>
    </citation>
    <scope>NUCLEOTIDE SEQUENCE</scope>
    <source>
        <strain evidence="15">CBS 7841</strain>
    </source>
</reference>
<evidence type="ECO:0000256" key="8">
    <source>
        <dbReference type="ARBA" id="ARBA00022853"/>
    </source>
</evidence>
<comment type="catalytic activity">
    <reaction evidence="12">
        <text>L-arginyl-[protein] + 2 S-adenosyl-L-methionine = N(omega),N(omega)-dimethyl-L-arginyl-[protein] + 2 S-adenosyl-L-homocysteine + 2 H(+)</text>
        <dbReference type="Rhea" id="RHEA:48096"/>
        <dbReference type="Rhea" id="RHEA-COMP:10532"/>
        <dbReference type="Rhea" id="RHEA-COMP:11991"/>
        <dbReference type="ChEBI" id="CHEBI:15378"/>
        <dbReference type="ChEBI" id="CHEBI:29965"/>
        <dbReference type="ChEBI" id="CHEBI:57856"/>
        <dbReference type="ChEBI" id="CHEBI:59789"/>
        <dbReference type="ChEBI" id="CHEBI:61897"/>
        <dbReference type="EC" id="2.1.1.319"/>
    </reaction>
</comment>
<dbReference type="EC" id="2.1.1.319" evidence="3"/>
<dbReference type="InterPro" id="IPR025799">
    <property type="entry name" value="Arg_MeTrfase"/>
</dbReference>
<keyword evidence="16" id="KW-1185">Reference proteome</keyword>
<dbReference type="Pfam" id="PF22528">
    <property type="entry name" value="PRMT_C"/>
    <property type="match status" value="2"/>
</dbReference>
<dbReference type="PROSITE" id="PS51678">
    <property type="entry name" value="SAM_MT_PRMT"/>
    <property type="match status" value="1"/>
</dbReference>
<dbReference type="FunFam" id="3.40.50.150:FF:000327">
    <property type="entry name" value="Unplaced genomic scaffold supercont2.6, whole genome shotgun sequence"/>
    <property type="match status" value="1"/>
</dbReference>
<name>A0AAJ8JY91_9TREE</name>
<dbReference type="InterPro" id="IPR055135">
    <property type="entry name" value="PRMT_dom"/>
</dbReference>
<keyword evidence="6 13" id="KW-0808">Transferase</keyword>
<dbReference type="Proteomes" id="UP000094043">
    <property type="component" value="Chromosome 8"/>
</dbReference>